<keyword evidence="2" id="KW-1185">Reference proteome</keyword>
<sequence>MIFSPMTVNLLGFKINSMDRSSTIAFGPIQQADFYQSTKRNQAYGEQNGDVVAMYLPVSTVIDPDLLDMNSQKNSVL</sequence>
<dbReference type="Proteomes" id="UP001596505">
    <property type="component" value="Unassembled WGS sequence"/>
</dbReference>
<organism evidence="1 2">
    <name type="scientific">Scopulibacillus cellulosilyticus</name>
    <dbReference type="NCBI Taxonomy" id="2665665"/>
    <lineage>
        <taxon>Bacteria</taxon>
        <taxon>Bacillati</taxon>
        <taxon>Bacillota</taxon>
        <taxon>Bacilli</taxon>
        <taxon>Bacillales</taxon>
        <taxon>Sporolactobacillaceae</taxon>
        <taxon>Scopulibacillus</taxon>
    </lineage>
</organism>
<dbReference type="EMBL" id="JBHTCO010000004">
    <property type="protein sequence ID" value="MFC7392336.1"/>
    <property type="molecule type" value="Genomic_DNA"/>
</dbReference>
<dbReference type="RefSeq" id="WP_380964365.1">
    <property type="nucleotide sequence ID" value="NZ_JBHTCO010000004.1"/>
</dbReference>
<gene>
    <name evidence="1" type="ORF">ACFQRG_05015</name>
</gene>
<comment type="caution">
    <text evidence="1">The sequence shown here is derived from an EMBL/GenBank/DDBJ whole genome shotgun (WGS) entry which is preliminary data.</text>
</comment>
<accession>A0ABW2PSF8</accession>
<evidence type="ECO:0000313" key="1">
    <source>
        <dbReference type="EMBL" id="MFC7392336.1"/>
    </source>
</evidence>
<name>A0ABW2PSF8_9BACL</name>
<protein>
    <submittedName>
        <fullName evidence="1">Uncharacterized protein</fullName>
    </submittedName>
</protein>
<reference evidence="2" key="1">
    <citation type="journal article" date="2019" name="Int. J. Syst. Evol. Microbiol.">
        <title>The Global Catalogue of Microorganisms (GCM) 10K type strain sequencing project: providing services to taxonomists for standard genome sequencing and annotation.</title>
        <authorList>
            <consortium name="The Broad Institute Genomics Platform"/>
            <consortium name="The Broad Institute Genome Sequencing Center for Infectious Disease"/>
            <person name="Wu L."/>
            <person name="Ma J."/>
        </authorList>
    </citation>
    <scope>NUCLEOTIDE SEQUENCE [LARGE SCALE GENOMIC DNA]</scope>
    <source>
        <strain evidence="2">CGMCC 1.16305</strain>
    </source>
</reference>
<proteinExistence type="predicted"/>
<evidence type="ECO:0000313" key="2">
    <source>
        <dbReference type="Proteomes" id="UP001596505"/>
    </source>
</evidence>